<keyword evidence="7 9" id="KW-0030">Aminoacyl-tRNA synthetase</keyword>
<keyword evidence="16" id="KW-1185">Reference proteome</keyword>
<dbReference type="GO" id="GO:0005829">
    <property type="term" value="C:cytosol"/>
    <property type="evidence" value="ECO:0007669"/>
    <property type="project" value="TreeGrafter"/>
</dbReference>
<dbReference type="InterPro" id="IPR004365">
    <property type="entry name" value="NA-bd_OB_tRNA"/>
</dbReference>
<evidence type="ECO:0000313" key="15">
    <source>
        <dbReference type="EMBL" id="EDY34142.1"/>
    </source>
</evidence>
<reference evidence="15 16" key="2">
    <citation type="submission" date="2008-08" db="EMBL/GenBank/DDBJ databases">
        <authorList>
            <person name="Fulton L."/>
            <person name="Clifton S."/>
            <person name="Fulton B."/>
            <person name="Xu J."/>
            <person name="Minx P."/>
            <person name="Pepin K.H."/>
            <person name="Johnson M."/>
            <person name="Bhonagiri V."/>
            <person name="Nash W.E."/>
            <person name="Mardis E.R."/>
            <person name="Wilson R.K."/>
        </authorList>
    </citation>
    <scope>NUCLEOTIDE SEQUENCE [LARGE SCALE GENOMIC DNA]</scope>
    <source>
        <strain evidence="15 16">ATCC 29176</strain>
    </source>
</reference>
<evidence type="ECO:0000256" key="9">
    <source>
        <dbReference type="HAMAP-Rule" id="MF_00252"/>
    </source>
</evidence>
<keyword evidence="2 9" id="KW-0436">Ligase</keyword>
<comment type="cofactor">
    <cofactor evidence="9 11">
        <name>Mg(2+)</name>
        <dbReference type="ChEBI" id="CHEBI:18420"/>
    </cofactor>
    <text evidence="9 11">Binds 3 Mg(2+) ions per subunit.</text>
</comment>
<sequence length="693" mass="79286">MEGEQTVGQNQKNTQEPDMNQLRKVRRDKLAELQQNGRDPFQITKFDQTHHSLEVKDLYEAHEAELLKDHQEPNVEGMDEEQAKEALKKDYEERRSIMDANPIHVAIAGRMMFKRVMGKASFCNIQDLQGNIQVYVARDAIGTDSYADFKKSDIGDIFGLEGFAFRTRTGEISIHAEKMTLLSKSLQMLPEKFHGLTDTDTRYRQRYVDLIMNSDTKDTFIKRSKILSAIRKYLSGKGFMEVETPMLVANAGGAAARPFETHFNALNEDLKLRISLELYLKRLIVGGLEKVYEIGRVFRNEGLDTRHNPEFTLMELYQAYTDYHGMMDLTENLYRFVAQEVLGTTHIVYKGIEMDLGKPFERITMVDAVKKYAGVDWNEVKDLEQARAIAKEHNIEFEERHKKGDILNLFFEEYVEEHLLQPTFVMDHPIEISPLTKKKPENPEYVERFEFFMNGWEMANAYSELNDPIDQRERFKAQEELLAQGDDEANTTDEDFMNALEIGMPPTGGIGFGIDRMCMLLTGAEAIRDVLLFPTMKSIGADKQENKASKSNEAEKCDQIATKEEKIDFSNVKIEPLFEEEVDFDTFSKSDFRAVKVKECVAVPKSKKLLQFTLDDGTGIDRTILSGIHAYYEPEELVGKTLIAITNLPPRKMMGIESCGMLLSAVNNLKDSEDEELHLVMVDNHIPAGAKLY</sequence>
<dbReference type="CDD" id="cd02800">
    <property type="entry name" value="tRNA_bind_EcMetRS_like"/>
    <property type="match status" value="1"/>
</dbReference>
<dbReference type="PANTHER" id="PTHR42918">
    <property type="entry name" value="LYSYL-TRNA SYNTHETASE"/>
    <property type="match status" value="1"/>
</dbReference>
<comment type="similarity">
    <text evidence="9">Belongs to the class-II aminoacyl-tRNA synthetase family.</text>
</comment>
<dbReference type="GeneID" id="77335177"/>
<dbReference type="GO" id="GO:0004824">
    <property type="term" value="F:lysine-tRNA ligase activity"/>
    <property type="evidence" value="ECO:0007669"/>
    <property type="project" value="UniProtKB-UniRule"/>
</dbReference>
<dbReference type="RefSeq" id="WP_005609484.1">
    <property type="nucleotide sequence ID" value="NZ_CP102292.1"/>
</dbReference>
<dbReference type="AlphaFoldDB" id="B5CKS6"/>
<comment type="caution">
    <text evidence="15">The sequence shown here is derived from an EMBL/GenBank/DDBJ whole genome shotgun (WGS) entry which is preliminary data.</text>
</comment>
<dbReference type="InterPro" id="IPR012340">
    <property type="entry name" value="NA-bd_OB-fold"/>
</dbReference>
<keyword evidence="5 9" id="KW-0067">ATP-binding</keyword>
<keyword evidence="9" id="KW-0963">Cytoplasm</keyword>
<evidence type="ECO:0000256" key="3">
    <source>
        <dbReference type="ARBA" id="ARBA00022723"/>
    </source>
</evidence>
<dbReference type="PANTHER" id="PTHR42918:SF15">
    <property type="entry name" value="LYSINE--TRNA LIGASE, CHLOROPLASTIC_MITOCHONDRIAL"/>
    <property type="match status" value="1"/>
</dbReference>
<dbReference type="InterPro" id="IPR045864">
    <property type="entry name" value="aa-tRNA-synth_II/BPL/LPL"/>
</dbReference>
<dbReference type="PROSITE" id="PS50862">
    <property type="entry name" value="AA_TRNA_LIGASE_II"/>
    <property type="match status" value="1"/>
</dbReference>
<dbReference type="GO" id="GO:0000049">
    <property type="term" value="F:tRNA binding"/>
    <property type="evidence" value="ECO:0007669"/>
    <property type="project" value="UniProtKB-UniRule"/>
</dbReference>
<feature type="domain" description="Aminoacyl-transfer RNA synthetases class-II family profile" evidence="13">
    <location>
        <begin position="223"/>
        <end position="534"/>
    </location>
</feature>
<keyword evidence="6 10" id="KW-0694">RNA-binding</keyword>
<protein>
    <recommendedName>
        <fullName evidence="9">Lysine--tRNA ligase</fullName>
        <ecNumber evidence="9">6.1.1.6</ecNumber>
    </recommendedName>
    <alternativeName>
        <fullName evidence="9">Lysyl-tRNA synthetase</fullName>
        <shortName evidence="9">LysRS</shortName>
    </alternativeName>
</protein>
<dbReference type="HOGENOM" id="CLU_008255_6_1_9"/>
<dbReference type="GO" id="GO:0005524">
    <property type="term" value="F:ATP binding"/>
    <property type="evidence" value="ECO:0007669"/>
    <property type="project" value="UniProtKB-UniRule"/>
</dbReference>
<dbReference type="Gene3D" id="3.30.930.10">
    <property type="entry name" value="Bira Bifunctional Protein, Domain 2"/>
    <property type="match status" value="1"/>
</dbReference>
<accession>B5CKS6</accession>
<keyword evidence="1 10" id="KW-0820">tRNA-binding</keyword>
<proteinExistence type="inferred from homology"/>
<name>B5CKS6_9FIRM</name>
<comment type="subunit">
    <text evidence="9">Homodimer.</text>
</comment>
<dbReference type="InterPro" id="IPR006195">
    <property type="entry name" value="aa-tRNA-synth_II"/>
</dbReference>
<dbReference type="Gene3D" id="2.40.50.140">
    <property type="entry name" value="Nucleic acid-binding proteins"/>
    <property type="match status" value="2"/>
</dbReference>
<evidence type="ECO:0000313" key="16">
    <source>
        <dbReference type="Proteomes" id="UP000003254"/>
    </source>
</evidence>
<dbReference type="Pfam" id="PF00152">
    <property type="entry name" value="tRNA-synt_2"/>
    <property type="match status" value="1"/>
</dbReference>
<evidence type="ECO:0000259" key="13">
    <source>
        <dbReference type="PROSITE" id="PS50862"/>
    </source>
</evidence>
<evidence type="ECO:0000259" key="14">
    <source>
        <dbReference type="PROSITE" id="PS50886"/>
    </source>
</evidence>
<evidence type="ECO:0000256" key="11">
    <source>
        <dbReference type="RuleBase" id="RU000336"/>
    </source>
</evidence>
<keyword evidence="9" id="KW-0648">Protein biosynthesis</keyword>
<dbReference type="GO" id="GO:0006430">
    <property type="term" value="P:lysyl-tRNA aminoacylation"/>
    <property type="evidence" value="ECO:0007669"/>
    <property type="project" value="UniProtKB-UniRule"/>
</dbReference>
<dbReference type="NCBIfam" id="TIGR00499">
    <property type="entry name" value="lysS_bact"/>
    <property type="match status" value="1"/>
</dbReference>
<dbReference type="EMBL" id="ABOU02000002">
    <property type="protein sequence ID" value="EDY34142.1"/>
    <property type="molecule type" value="Genomic_DNA"/>
</dbReference>
<evidence type="ECO:0000256" key="10">
    <source>
        <dbReference type="PROSITE-ProRule" id="PRU00209"/>
    </source>
</evidence>
<keyword evidence="3 9" id="KW-0479">Metal-binding</keyword>
<dbReference type="eggNOG" id="COG1190">
    <property type="taxonomic scope" value="Bacteria"/>
</dbReference>
<gene>
    <name evidence="9 15" type="primary">lysS</name>
    <name evidence="15" type="ORF">RUMLAC_00040</name>
</gene>
<feature type="binding site" evidence="9">
    <location>
        <position position="457"/>
    </location>
    <ligand>
        <name>Mg(2+)</name>
        <dbReference type="ChEBI" id="CHEBI:18420"/>
        <label>2</label>
    </ligand>
</feature>
<dbReference type="NCBIfam" id="NF001756">
    <property type="entry name" value="PRK00484.1"/>
    <property type="match status" value="1"/>
</dbReference>
<feature type="region of interest" description="Disordered" evidence="12">
    <location>
        <begin position="1"/>
        <end position="45"/>
    </location>
</feature>
<dbReference type="GO" id="GO:0000287">
    <property type="term" value="F:magnesium ion binding"/>
    <property type="evidence" value="ECO:0007669"/>
    <property type="project" value="UniProtKB-UniRule"/>
</dbReference>
<dbReference type="Pfam" id="PF01336">
    <property type="entry name" value="tRNA_anti-codon"/>
    <property type="match status" value="1"/>
</dbReference>
<dbReference type="InterPro" id="IPR004495">
    <property type="entry name" value="Met-tRNA-synth_bsu_C"/>
</dbReference>
<dbReference type="InterPro" id="IPR044136">
    <property type="entry name" value="Lys-tRNA-ligase_II_N"/>
</dbReference>
<organism evidence="15 16">
    <name type="scientific">[Ruminococcus] lactaris ATCC 29176</name>
    <dbReference type="NCBI Taxonomy" id="471875"/>
    <lineage>
        <taxon>Bacteria</taxon>
        <taxon>Bacillati</taxon>
        <taxon>Bacillota</taxon>
        <taxon>Clostridia</taxon>
        <taxon>Lachnospirales</taxon>
        <taxon>Lachnospiraceae</taxon>
        <taxon>Mediterraneibacter</taxon>
    </lineage>
</organism>
<dbReference type="InterPro" id="IPR018149">
    <property type="entry name" value="Lys-tRNA-synth_II_C"/>
</dbReference>
<dbReference type="PRINTS" id="PR00982">
    <property type="entry name" value="TRNASYNTHLYS"/>
</dbReference>
<feature type="binding site" evidence="9">
    <location>
        <position position="457"/>
    </location>
    <ligand>
        <name>Mg(2+)</name>
        <dbReference type="ChEBI" id="CHEBI:18420"/>
        <label>1</label>
    </ligand>
</feature>
<evidence type="ECO:0000256" key="4">
    <source>
        <dbReference type="ARBA" id="ARBA00022741"/>
    </source>
</evidence>
<dbReference type="CDD" id="cd00775">
    <property type="entry name" value="LysRS_core"/>
    <property type="match status" value="1"/>
</dbReference>
<evidence type="ECO:0000256" key="8">
    <source>
        <dbReference type="ARBA" id="ARBA00048573"/>
    </source>
</evidence>
<dbReference type="SUPFAM" id="SSF50249">
    <property type="entry name" value="Nucleic acid-binding proteins"/>
    <property type="match status" value="2"/>
</dbReference>
<dbReference type="InterPro" id="IPR002313">
    <property type="entry name" value="Lys-tRNA-ligase_II"/>
</dbReference>
<dbReference type="InterPro" id="IPR004364">
    <property type="entry name" value="Aa-tRNA-synt_II"/>
</dbReference>
<dbReference type="GO" id="GO:0016740">
    <property type="term" value="F:transferase activity"/>
    <property type="evidence" value="ECO:0007669"/>
    <property type="project" value="UniProtKB-ARBA"/>
</dbReference>
<keyword evidence="9 11" id="KW-0460">Magnesium</keyword>
<feature type="binding site" evidence="9">
    <location>
        <position position="450"/>
    </location>
    <ligand>
        <name>Mg(2+)</name>
        <dbReference type="ChEBI" id="CHEBI:18420"/>
        <label>1</label>
    </ligand>
</feature>
<comment type="catalytic activity">
    <reaction evidence="8 9 11">
        <text>tRNA(Lys) + L-lysine + ATP = L-lysyl-tRNA(Lys) + AMP + diphosphate</text>
        <dbReference type="Rhea" id="RHEA:20792"/>
        <dbReference type="Rhea" id="RHEA-COMP:9696"/>
        <dbReference type="Rhea" id="RHEA-COMP:9697"/>
        <dbReference type="ChEBI" id="CHEBI:30616"/>
        <dbReference type="ChEBI" id="CHEBI:32551"/>
        <dbReference type="ChEBI" id="CHEBI:33019"/>
        <dbReference type="ChEBI" id="CHEBI:78442"/>
        <dbReference type="ChEBI" id="CHEBI:78529"/>
        <dbReference type="ChEBI" id="CHEBI:456215"/>
        <dbReference type="EC" id="6.1.1.6"/>
    </reaction>
</comment>
<dbReference type="SUPFAM" id="SSF55681">
    <property type="entry name" value="Class II aaRS and biotin synthetases"/>
    <property type="match status" value="1"/>
</dbReference>
<dbReference type="CDD" id="cd04322">
    <property type="entry name" value="LysRS_N"/>
    <property type="match status" value="1"/>
</dbReference>
<evidence type="ECO:0000256" key="5">
    <source>
        <dbReference type="ARBA" id="ARBA00022840"/>
    </source>
</evidence>
<dbReference type="GO" id="GO:0006431">
    <property type="term" value="P:methionyl-tRNA aminoacylation"/>
    <property type="evidence" value="ECO:0007669"/>
    <property type="project" value="InterPro"/>
</dbReference>
<evidence type="ECO:0000256" key="12">
    <source>
        <dbReference type="SAM" id="MobiDB-lite"/>
    </source>
</evidence>
<feature type="compositionally biased region" description="Polar residues" evidence="12">
    <location>
        <begin position="1"/>
        <end position="18"/>
    </location>
</feature>
<evidence type="ECO:0000256" key="7">
    <source>
        <dbReference type="ARBA" id="ARBA00023146"/>
    </source>
</evidence>
<dbReference type="HAMAP" id="MF_00252">
    <property type="entry name" value="Lys_tRNA_synth_class2"/>
    <property type="match status" value="1"/>
</dbReference>
<dbReference type="Pfam" id="PF01588">
    <property type="entry name" value="tRNA_bind"/>
    <property type="match status" value="1"/>
</dbReference>
<dbReference type="InterPro" id="IPR002547">
    <property type="entry name" value="tRNA-bd_dom"/>
</dbReference>
<dbReference type="GO" id="GO:0004825">
    <property type="term" value="F:methionine-tRNA ligase activity"/>
    <property type="evidence" value="ECO:0007669"/>
    <property type="project" value="InterPro"/>
</dbReference>
<reference evidence="15 16" key="1">
    <citation type="submission" date="2008-08" db="EMBL/GenBank/DDBJ databases">
        <title>Draft genome sequence of Ruminococcus lactaris ATCC 29176.</title>
        <authorList>
            <person name="Sudarsanam P."/>
            <person name="Ley R."/>
            <person name="Guruge J."/>
            <person name="Turnbaugh P.J."/>
            <person name="Mahowald M."/>
            <person name="Liep D."/>
            <person name="Gordon J."/>
        </authorList>
    </citation>
    <scope>NUCLEOTIDE SEQUENCE [LARGE SCALE GENOMIC DNA]</scope>
    <source>
        <strain evidence="15 16">ATCC 29176</strain>
    </source>
</reference>
<dbReference type="Proteomes" id="UP000003254">
    <property type="component" value="Unassembled WGS sequence"/>
</dbReference>
<evidence type="ECO:0000256" key="2">
    <source>
        <dbReference type="ARBA" id="ARBA00022598"/>
    </source>
</evidence>
<comment type="subcellular location">
    <subcellularLocation>
        <location evidence="9">Cytoplasm</location>
    </subcellularLocation>
</comment>
<evidence type="ECO:0000256" key="1">
    <source>
        <dbReference type="ARBA" id="ARBA00022555"/>
    </source>
</evidence>
<dbReference type="EC" id="6.1.1.6" evidence="9"/>
<dbReference type="PROSITE" id="PS50886">
    <property type="entry name" value="TRBD"/>
    <property type="match status" value="1"/>
</dbReference>
<evidence type="ECO:0000256" key="6">
    <source>
        <dbReference type="ARBA" id="ARBA00022884"/>
    </source>
</evidence>
<feature type="domain" description="TRNA-binding" evidence="14">
    <location>
        <begin position="586"/>
        <end position="693"/>
    </location>
</feature>
<keyword evidence="4 9" id="KW-0547">Nucleotide-binding</keyword>
<dbReference type="GO" id="GO:0140096">
    <property type="term" value="F:catalytic activity, acting on a protein"/>
    <property type="evidence" value="ECO:0007669"/>
    <property type="project" value="UniProtKB-ARBA"/>
</dbReference>